<keyword evidence="2" id="KW-1185">Reference proteome</keyword>
<comment type="caution">
    <text evidence="1">The sequence shown here is derived from an EMBL/GenBank/DDBJ whole genome shotgun (WGS) entry which is preliminary data.</text>
</comment>
<dbReference type="AlphaFoldDB" id="A0A437Q7F1"/>
<evidence type="ECO:0000313" key="1">
    <source>
        <dbReference type="EMBL" id="RVU30313.1"/>
    </source>
</evidence>
<proteinExistence type="predicted"/>
<dbReference type="EMBL" id="SACQ01000005">
    <property type="protein sequence ID" value="RVU30313.1"/>
    <property type="molecule type" value="Genomic_DNA"/>
</dbReference>
<evidence type="ECO:0008006" key="3">
    <source>
        <dbReference type="Google" id="ProtNLM"/>
    </source>
</evidence>
<organism evidence="1 2">
    <name type="scientific">Neptunomonas marina</name>
    <dbReference type="NCBI Taxonomy" id="1815562"/>
    <lineage>
        <taxon>Bacteria</taxon>
        <taxon>Pseudomonadati</taxon>
        <taxon>Pseudomonadota</taxon>
        <taxon>Gammaproteobacteria</taxon>
        <taxon>Oceanospirillales</taxon>
        <taxon>Oceanospirillaceae</taxon>
        <taxon>Neptunomonas</taxon>
    </lineage>
</organism>
<dbReference type="RefSeq" id="WP_127694509.1">
    <property type="nucleotide sequence ID" value="NZ_SACQ01000005.1"/>
</dbReference>
<dbReference type="Proteomes" id="UP000282818">
    <property type="component" value="Unassembled WGS sequence"/>
</dbReference>
<evidence type="ECO:0000313" key="2">
    <source>
        <dbReference type="Proteomes" id="UP000282818"/>
    </source>
</evidence>
<name>A0A437Q7F1_9GAMM</name>
<accession>A0A437Q7F1</accession>
<dbReference type="PROSITE" id="PS51257">
    <property type="entry name" value="PROKAR_LIPOPROTEIN"/>
    <property type="match status" value="1"/>
</dbReference>
<gene>
    <name evidence="1" type="ORF">EOE65_11755</name>
</gene>
<reference evidence="1 2" key="1">
    <citation type="submission" date="2019-01" db="EMBL/GenBank/DDBJ databases">
        <authorList>
            <person name="Chen W.-M."/>
        </authorList>
    </citation>
    <scope>NUCLEOTIDE SEQUENCE [LARGE SCALE GENOMIC DNA]</scope>
    <source>
        <strain evidence="1 2">HPM-16</strain>
    </source>
</reference>
<protein>
    <recommendedName>
        <fullName evidence="3">Nuclear transport factor 2 family protein</fullName>
    </recommendedName>
</protein>
<sequence>MLYNRNNQSYLKPLATMVLASTTLLMSGCETLKNVGKSDSEIVKSYSEDWLASIMQADFENAYKYTTPAFKLAVTPKLYISRYAGAPRWTDGKVVDVVCEEENVCDVKFSFSYFQVRTMMTQTRRLDERWIKTAEGWRIYHKIK</sequence>